<dbReference type="CDD" id="cd19382">
    <property type="entry name" value="TGF_beta_Persephin"/>
    <property type="match status" value="1"/>
</dbReference>
<dbReference type="GO" id="GO:0008083">
    <property type="term" value="F:growth factor activity"/>
    <property type="evidence" value="ECO:0007669"/>
    <property type="project" value="UniProtKB-KW"/>
</dbReference>
<organism evidence="13 14">
    <name type="scientific">Cricetulus griseus</name>
    <name type="common">Chinese hamster</name>
    <name type="synonym">Cricetulus barabensis griseus</name>
    <dbReference type="NCBI Taxonomy" id="10029"/>
    <lineage>
        <taxon>Eukaryota</taxon>
        <taxon>Metazoa</taxon>
        <taxon>Chordata</taxon>
        <taxon>Craniata</taxon>
        <taxon>Vertebrata</taxon>
        <taxon>Euteleostomi</taxon>
        <taxon>Mammalia</taxon>
        <taxon>Eutheria</taxon>
        <taxon>Euarchontoglires</taxon>
        <taxon>Glires</taxon>
        <taxon>Rodentia</taxon>
        <taxon>Myomorpha</taxon>
        <taxon>Muroidea</taxon>
        <taxon>Cricetidae</taxon>
        <taxon>Cricetinae</taxon>
        <taxon>Cricetulus</taxon>
    </lineage>
</organism>
<comment type="similarity">
    <text evidence="2">Belongs to the TGF-beta family. GDNF subfamily.</text>
</comment>
<evidence type="ECO:0000256" key="11">
    <source>
        <dbReference type="SAM" id="SignalP"/>
    </source>
</evidence>
<reference evidence="13" key="1">
    <citation type="journal article" date="2018" name="Biotechnol. Bioeng.">
        <title>A reference genome of the Chinese hamster based on a hybrid assembly strategy.</title>
        <authorList>
            <person name="Rupp O."/>
            <person name="MacDonald M.L."/>
            <person name="Li S."/>
            <person name="Dhiman H."/>
            <person name="Polson S."/>
            <person name="Griep S."/>
            <person name="Heffner K."/>
            <person name="Hernandez I."/>
            <person name="Brinkrolf K."/>
            <person name="Jadhav V."/>
            <person name="Samoudi M."/>
            <person name="Hao H."/>
            <person name="Kingham B."/>
            <person name="Goesmann A."/>
            <person name="Betenbaugh M.J."/>
            <person name="Lewis N.E."/>
            <person name="Borth N."/>
            <person name="Lee K.H."/>
        </authorList>
    </citation>
    <scope>NUCLEOTIDE SEQUENCE [LARGE SCALE GENOMIC DNA]</scope>
    <source>
        <strain evidence="13">17A/GY</strain>
    </source>
</reference>
<feature type="domain" description="TGF-beta family profile" evidence="12">
    <location>
        <begin position="88"/>
        <end position="186"/>
    </location>
</feature>
<dbReference type="OrthoDB" id="9936891at2759"/>
<dbReference type="InterPro" id="IPR029034">
    <property type="entry name" value="Cystine-knot_cytokine"/>
</dbReference>
<dbReference type="GO" id="GO:0048731">
    <property type="term" value="P:system development"/>
    <property type="evidence" value="ECO:0007669"/>
    <property type="project" value="UniProtKB-ARBA"/>
</dbReference>
<dbReference type="FunFam" id="2.10.90.10:FF:000040">
    <property type="entry name" value="Persephin"/>
    <property type="match status" value="1"/>
</dbReference>
<dbReference type="Pfam" id="PF00019">
    <property type="entry name" value="TGF_beta"/>
    <property type="match status" value="1"/>
</dbReference>
<evidence type="ECO:0000256" key="5">
    <source>
        <dbReference type="ARBA" id="ARBA00023030"/>
    </source>
</evidence>
<evidence type="ECO:0000256" key="2">
    <source>
        <dbReference type="ARBA" id="ARBA00009832"/>
    </source>
</evidence>
<dbReference type="RefSeq" id="XP_035311325.1">
    <property type="nucleotide sequence ID" value="XM_035455434.1"/>
</dbReference>
<dbReference type="GeneID" id="100761935"/>
<keyword evidence="13" id="KW-1185">Reference proteome</keyword>
<evidence type="ECO:0000256" key="10">
    <source>
        <dbReference type="RuleBase" id="RU000354"/>
    </source>
</evidence>
<dbReference type="CTD" id="5623"/>
<dbReference type="PANTHER" id="PTHR12173:SF8">
    <property type="entry name" value="PERSEPHIN"/>
    <property type="match status" value="1"/>
</dbReference>
<keyword evidence="3" id="KW-0964">Secreted</keyword>
<dbReference type="RefSeq" id="XP_035301548.1">
    <property type="nucleotide sequence ID" value="XM_035445657.1"/>
</dbReference>
<dbReference type="SUPFAM" id="SSF57501">
    <property type="entry name" value="Cystine-knot cytokines"/>
    <property type="match status" value="1"/>
</dbReference>
<evidence type="ECO:0000256" key="9">
    <source>
        <dbReference type="ARBA" id="ARBA00073984"/>
    </source>
</evidence>
<evidence type="ECO:0000256" key="8">
    <source>
        <dbReference type="ARBA" id="ARBA00066039"/>
    </source>
</evidence>
<evidence type="ECO:0000256" key="7">
    <source>
        <dbReference type="ARBA" id="ARBA00056401"/>
    </source>
</evidence>
<reference evidence="13" key="2">
    <citation type="journal article" date="2020" name="Biotechnol. Bioeng.">
        <title>Chromosome-scale scaffolds for the Chinese hamster reference genome assembly to facilitate the study of the CHO epigenome.</title>
        <authorList>
            <person name="Hilliard W."/>
            <person name="MacDonald M."/>
            <person name="Lee K.H."/>
        </authorList>
    </citation>
    <scope>NUCLEOTIDE SEQUENCE [LARGE SCALE GENOMIC DNA]</scope>
    <source>
        <strain evidence="13">17A/GY</strain>
    </source>
</reference>
<keyword evidence="4 11" id="KW-0732">Signal</keyword>
<sequence>MAAGRLALVFLLLLSLRLGLGWDRDPQGDPVAEDKISSEEMTDPGRTWKPHQGKNSWGYLLTPQFLLLKPSSCLIFLFYPALGNNHVRLPRALAGPCQLWSLTLPVAELGLGYTSEEKVIFRYCAGSCPREAHTQHSLVLARLRRQGRAHGQSCCQPTSYADVTFLDDRHRWQQLPQLSAAACGCGG</sequence>
<evidence type="ECO:0000259" key="12">
    <source>
        <dbReference type="PROSITE" id="PS51362"/>
    </source>
</evidence>
<name>A0A9J7JYX1_CRIGR</name>
<dbReference type="GO" id="GO:0005615">
    <property type="term" value="C:extracellular space"/>
    <property type="evidence" value="ECO:0007669"/>
    <property type="project" value="UniProtKB-ARBA"/>
</dbReference>
<accession>A0A9J7JYX1</accession>
<dbReference type="Gene3D" id="2.10.90.10">
    <property type="entry name" value="Cystine-knot cytokines"/>
    <property type="match status" value="1"/>
</dbReference>
<keyword evidence="6" id="KW-1015">Disulfide bond</keyword>
<evidence type="ECO:0000256" key="1">
    <source>
        <dbReference type="ARBA" id="ARBA00004613"/>
    </source>
</evidence>
<keyword evidence="5 10" id="KW-0339">Growth factor</keyword>
<dbReference type="InterPro" id="IPR043401">
    <property type="entry name" value="GDNF_fam"/>
</dbReference>
<dbReference type="GO" id="GO:0030971">
    <property type="term" value="F:receptor tyrosine kinase binding"/>
    <property type="evidence" value="ECO:0007669"/>
    <property type="project" value="InterPro"/>
</dbReference>
<dbReference type="PANTHER" id="PTHR12173">
    <property type="entry name" value="GDNF SUBFAMILY OF TGF-BETA FAMILY"/>
    <property type="match status" value="1"/>
</dbReference>
<comment type="subcellular location">
    <subcellularLocation>
        <location evidence="1">Secreted</location>
    </subcellularLocation>
</comment>
<feature type="chain" id="PRO_5039931571" description="Persephin" evidence="11">
    <location>
        <begin position="22"/>
        <end position="187"/>
    </location>
</feature>
<evidence type="ECO:0000256" key="4">
    <source>
        <dbReference type="ARBA" id="ARBA00022729"/>
    </source>
</evidence>
<evidence type="ECO:0000256" key="3">
    <source>
        <dbReference type="ARBA" id="ARBA00022525"/>
    </source>
</evidence>
<comment type="function">
    <text evidence="7">Growth factor that exhibits neurotrophic activity on mesencephalic dopaminergic and motor neurons. Acts by binding to its coreceptor, GFRA4, leading to autophosphorylation and activation of the RET receptor.</text>
</comment>
<dbReference type="Proteomes" id="UP001108280">
    <property type="component" value="Chromosome 5"/>
</dbReference>
<dbReference type="PROSITE" id="PS51362">
    <property type="entry name" value="TGF_BETA_2"/>
    <property type="match status" value="1"/>
</dbReference>
<evidence type="ECO:0000256" key="6">
    <source>
        <dbReference type="ARBA" id="ARBA00023157"/>
    </source>
</evidence>
<reference evidence="14" key="3">
    <citation type="submission" date="2025-08" db="UniProtKB">
        <authorList>
            <consortium name="RefSeq"/>
        </authorList>
    </citation>
    <scope>IDENTIFICATION</scope>
    <source>
        <strain evidence="14">17A/GY</strain>
        <tissue evidence="14">Liver</tissue>
    </source>
</reference>
<dbReference type="InterPro" id="IPR001839">
    <property type="entry name" value="TGF-b_C"/>
</dbReference>
<proteinExistence type="inferred from homology"/>
<evidence type="ECO:0000313" key="14">
    <source>
        <dbReference type="RefSeq" id="XP_035301548.1"/>
    </source>
</evidence>
<protein>
    <recommendedName>
        <fullName evidence="9">Persephin</fullName>
    </recommendedName>
</protein>
<feature type="signal peptide" evidence="11">
    <location>
        <begin position="1"/>
        <end position="21"/>
    </location>
</feature>
<comment type="subunit">
    <text evidence="8">Homodimer; disulfide-linked. Interacts with GFRA4 coreceptor and RET: forms a 2:2:2 ternary complex composed of PSPN ligand, GFRA4 and RET receptor.</text>
</comment>
<dbReference type="AlphaFoldDB" id="A0A9J7JYX1"/>
<dbReference type="KEGG" id="cge:100761935"/>
<gene>
    <name evidence="14" type="primary">Pspn</name>
</gene>
<dbReference type="GO" id="GO:0030116">
    <property type="term" value="F:glial cell-derived neurotrophic factor receptor binding"/>
    <property type="evidence" value="ECO:0007669"/>
    <property type="project" value="InterPro"/>
</dbReference>
<evidence type="ECO:0000313" key="13">
    <source>
        <dbReference type="Proteomes" id="UP001108280"/>
    </source>
</evidence>